<proteinExistence type="predicted"/>
<dbReference type="HOGENOM" id="CLU_3127044_0_0_1"/>
<organism evidence="3">
    <name type="scientific">Arabidopsis lyrata subsp. lyrata</name>
    <name type="common">Lyre-leaved rock-cress</name>
    <dbReference type="NCBI Taxonomy" id="81972"/>
    <lineage>
        <taxon>Eukaryota</taxon>
        <taxon>Viridiplantae</taxon>
        <taxon>Streptophyta</taxon>
        <taxon>Embryophyta</taxon>
        <taxon>Tracheophyta</taxon>
        <taxon>Spermatophyta</taxon>
        <taxon>Magnoliopsida</taxon>
        <taxon>eudicotyledons</taxon>
        <taxon>Gunneridae</taxon>
        <taxon>Pentapetalae</taxon>
        <taxon>rosids</taxon>
        <taxon>malvids</taxon>
        <taxon>Brassicales</taxon>
        <taxon>Brassicaceae</taxon>
        <taxon>Camelineae</taxon>
        <taxon>Arabidopsis</taxon>
    </lineage>
</organism>
<evidence type="ECO:0000313" key="2">
    <source>
        <dbReference type="EMBL" id="EFH52316.1"/>
    </source>
</evidence>
<dbReference type="EMBL" id="GL348717">
    <property type="protein sequence ID" value="EFH52316.1"/>
    <property type="molecule type" value="Genomic_DNA"/>
</dbReference>
<evidence type="ECO:0000313" key="3">
    <source>
        <dbReference type="Proteomes" id="UP000008694"/>
    </source>
</evidence>
<dbReference type="Gramene" id="scaffold_502138.1">
    <property type="protein sequence ID" value="scaffold_502138.1"/>
    <property type="gene ID" value="scaffold_502138.1"/>
</dbReference>
<gene>
    <name evidence="2" type="ORF">ARALYDRAFT_906434</name>
</gene>
<accession>D7LTL0</accession>
<name>D7LTL0_ARALL</name>
<dbReference type="AlphaFoldDB" id="D7LTL0"/>
<reference evidence="3" key="1">
    <citation type="journal article" date="2011" name="Nat. Genet.">
        <title>The Arabidopsis lyrata genome sequence and the basis of rapid genome size change.</title>
        <authorList>
            <person name="Hu T.T."/>
            <person name="Pattyn P."/>
            <person name="Bakker E.G."/>
            <person name="Cao J."/>
            <person name="Cheng J.-F."/>
            <person name="Clark R.M."/>
            <person name="Fahlgren N."/>
            <person name="Fawcett J.A."/>
            <person name="Grimwood J."/>
            <person name="Gundlach H."/>
            <person name="Haberer G."/>
            <person name="Hollister J.D."/>
            <person name="Ossowski S."/>
            <person name="Ottilar R.P."/>
            <person name="Salamov A.A."/>
            <person name="Schneeberger K."/>
            <person name="Spannagl M."/>
            <person name="Wang X."/>
            <person name="Yang L."/>
            <person name="Nasrallah M.E."/>
            <person name="Bergelson J."/>
            <person name="Carrington J.C."/>
            <person name="Gaut B.S."/>
            <person name="Schmutz J."/>
            <person name="Mayer K.F.X."/>
            <person name="Van de Peer Y."/>
            <person name="Grigoriev I.V."/>
            <person name="Nordborg M."/>
            <person name="Weigel D."/>
            <person name="Guo Y.-L."/>
        </authorList>
    </citation>
    <scope>NUCLEOTIDE SEQUENCE [LARGE SCALE GENOMIC DNA]</scope>
    <source>
        <strain evidence="3">cv. MN47</strain>
    </source>
</reference>
<dbReference type="Proteomes" id="UP000008694">
    <property type="component" value="Unassembled WGS sequence"/>
</dbReference>
<keyword evidence="3" id="KW-1185">Reference proteome</keyword>
<feature type="region of interest" description="Disordered" evidence="1">
    <location>
        <begin position="31"/>
        <end position="50"/>
    </location>
</feature>
<sequence>MSESRPYVEIEPQLAVIEMARCIRDYRGLSSHNHKSSRVCLSRNNQGRTY</sequence>
<evidence type="ECO:0000256" key="1">
    <source>
        <dbReference type="SAM" id="MobiDB-lite"/>
    </source>
</evidence>
<protein>
    <submittedName>
        <fullName evidence="2">Predicted protein</fullName>
    </submittedName>
</protein>